<feature type="compositionally biased region" description="Basic and acidic residues" evidence="2">
    <location>
        <begin position="357"/>
        <end position="373"/>
    </location>
</feature>
<dbReference type="EMBL" id="CP051672">
    <property type="protein sequence ID" value="QJE31035.1"/>
    <property type="molecule type" value="Genomic_DNA"/>
</dbReference>
<feature type="coiled-coil region" evidence="1">
    <location>
        <begin position="301"/>
        <end position="345"/>
    </location>
</feature>
<feature type="region of interest" description="Disordered" evidence="2">
    <location>
        <begin position="1"/>
        <end position="48"/>
    </location>
</feature>
<dbReference type="GO" id="GO:0032259">
    <property type="term" value="P:methylation"/>
    <property type="evidence" value="ECO:0007669"/>
    <property type="project" value="UniProtKB-KW"/>
</dbReference>
<keyword evidence="3" id="KW-0808">Transferase</keyword>
<organism evidence="3 4">
    <name type="scientific">Parabacteroides distasonis</name>
    <dbReference type="NCBI Taxonomy" id="823"/>
    <lineage>
        <taxon>Bacteria</taxon>
        <taxon>Pseudomonadati</taxon>
        <taxon>Bacteroidota</taxon>
        <taxon>Bacteroidia</taxon>
        <taxon>Bacteroidales</taxon>
        <taxon>Tannerellaceae</taxon>
        <taxon>Parabacteroides</taxon>
    </lineage>
</organism>
<dbReference type="AlphaFoldDB" id="A0A7L5EK85"/>
<protein>
    <submittedName>
        <fullName evidence="3">DNA methylase</fullName>
    </submittedName>
</protein>
<evidence type="ECO:0000256" key="2">
    <source>
        <dbReference type="SAM" id="MobiDB-lite"/>
    </source>
</evidence>
<feature type="compositionally biased region" description="Basic and acidic residues" evidence="2">
    <location>
        <begin position="7"/>
        <end position="18"/>
    </location>
</feature>
<proteinExistence type="predicted"/>
<sequence length="426" mass="47703">MSRSLHTNRDLEKLEPYEGKPSCTVLRGEEGSNALDLPDRPSDLQQRDGRGVRAGNEIAKHFAGNNVDVIIYAVEKSLDSYKFNLLHCKQTFISQLKSGAMGARTIDEGAMDEKSGMNFSEYMALLSGNTDLLDKAKLEKRIASLEGERKSFNKGKRDSEFKLEAKTGELRNNTAVIEAMTEDWNRFLSVVQTDKDGSRLNLVKLDGVDSMDEKVLGKRLQEIAKNATTGGLYKAVGELYGFPIKVVSERMLKEGLEFTDNRFVVEGNYKYTYNNGHLAMADPVAAARNFLNALEKIPSTIDQYKAKNEVLEKEIPQLQEIAGKVWKKEDELKQLKSELAALDRKIQLELAPPTPEVAEKENDGQEVRPDAEGVRNLPSQHTEEAPRIRNPMNERSPSGNEIADHVIIGRPGFQLKNENRPKGIKI</sequence>
<keyword evidence="1" id="KW-0175">Coiled coil</keyword>
<evidence type="ECO:0000313" key="3">
    <source>
        <dbReference type="EMBL" id="QJE31035.1"/>
    </source>
</evidence>
<gene>
    <name evidence="3" type="ORF">HHO38_05845</name>
</gene>
<reference evidence="3 4" key="1">
    <citation type="submission" date="2020-04" db="EMBL/GenBank/DDBJ databases">
        <title>Complete Genomes and Methylome analysis of CBBP consortium that reverse antibiotic-induced susceptibility to vancomycin-resistant Enterococcus faecium infection.</title>
        <authorList>
            <person name="Fomenkov A."/>
            <person name="Zhang Z."/>
            <person name="Pamer E."/>
            <person name="Roberts R.J."/>
        </authorList>
    </citation>
    <scope>NUCLEOTIDE SEQUENCE [LARGE SCALE GENOMIC DNA]</scope>
    <source>
        <strain evidence="4">CBBP</strain>
    </source>
</reference>
<dbReference type="GO" id="GO:0008168">
    <property type="term" value="F:methyltransferase activity"/>
    <property type="evidence" value="ECO:0007669"/>
    <property type="project" value="UniProtKB-KW"/>
</dbReference>
<feature type="compositionally biased region" description="Basic and acidic residues" evidence="2">
    <location>
        <begin position="37"/>
        <end position="48"/>
    </location>
</feature>
<name>A0A7L5EK85_PARDI</name>
<keyword evidence="3" id="KW-0489">Methyltransferase</keyword>
<evidence type="ECO:0000313" key="4">
    <source>
        <dbReference type="Proteomes" id="UP000501982"/>
    </source>
</evidence>
<evidence type="ECO:0000256" key="1">
    <source>
        <dbReference type="SAM" id="Coils"/>
    </source>
</evidence>
<feature type="region of interest" description="Disordered" evidence="2">
    <location>
        <begin position="351"/>
        <end position="426"/>
    </location>
</feature>
<feature type="compositionally biased region" description="Basic and acidic residues" evidence="2">
    <location>
        <begin position="417"/>
        <end position="426"/>
    </location>
</feature>
<dbReference type="Proteomes" id="UP000501982">
    <property type="component" value="Chromosome"/>
</dbReference>
<accession>A0A7L5EK85</accession>